<organism evidence="3 4">
    <name type="scientific">Shewanella morhuae</name>
    <dbReference type="NCBI Taxonomy" id="365591"/>
    <lineage>
        <taxon>Bacteria</taxon>
        <taxon>Pseudomonadati</taxon>
        <taxon>Pseudomonadota</taxon>
        <taxon>Gammaproteobacteria</taxon>
        <taxon>Alteromonadales</taxon>
        <taxon>Shewanellaceae</taxon>
        <taxon>Shewanella</taxon>
    </lineage>
</organism>
<protein>
    <recommendedName>
        <fullName evidence="5">Thiol:disulfide interchange protein DsbC</fullName>
    </recommendedName>
</protein>
<evidence type="ECO:0000256" key="1">
    <source>
        <dbReference type="SAM" id="MobiDB-lite"/>
    </source>
</evidence>
<reference evidence="3 4" key="1">
    <citation type="submission" date="2018-06" db="EMBL/GenBank/DDBJ databases">
        <authorList>
            <consortium name="Pathogen Informatics"/>
            <person name="Doyle S."/>
        </authorList>
    </citation>
    <scope>NUCLEOTIDE SEQUENCE [LARGE SCALE GENOMIC DNA]</scope>
    <source>
        <strain evidence="3 4">NCTC10736</strain>
    </source>
</reference>
<dbReference type="AlphaFoldDB" id="A0A380C1T4"/>
<name>A0A380C1T4_9GAMM</name>
<dbReference type="Proteomes" id="UP000255061">
    <property type="component" value="Unassembled WGS sequence"/>
</dbReference>
<evidence type="ECO:0000256" key="2">
    <source>
        <dbReference type="SAM" id="SignalP"/>
    </source>
</evidence>
<evidence type="ECO:0000313" key="3">
    <source>
        <dbReference type="EMBL" id="SUJ10234.1"/>
    </source>
</evidence>
<evidence type="ECO:0000313" key="4">
    <source>
        <dbReference type="Proteomes" id="UP000255061"/>
    </source>
</evidence>
<keyword evidence="2" id="KW-0732">Signal</keyword>
<sequence>MKWVTGITLAVSIMSPSLMALDLEEAAKMKSSQASVETSFSDDVKKMMSELGDIENVRMMPIKNVMLIQLKGKPPMFISSNGRFLIDGEIKDLWNMTPVKTAKQADDTWLLNLDSFANGTLLGQMAVIPYGNPNIKKQARVFVSPTSKESQEFLTNLDPFKVNLDLIIMPHDKGSITPSMKAWCGYSTTDTIQVLMTGNTEGIEQRECSEEDLKKVMTPMLMAMYLDINKVPYFVRADGRRYSGIPEKTLEWLENKPKEAKSEQPTAVPISNVTTAQPKPNADVEPTPNVEEIFQ</sequence>
<feature type="chain" id="PRO_5016814321" description="Thiol:disulfide interchange protein DsbC" evidence="2">
    <location>
        <begin position="21"/>
        <end position="295"/>
    </location>
</feature>
<evidence type="ECO:0008006" key="5">
    <source>
        <dbReference type="Google" id="ProtNLM"/>
    </source>
</evidence>
<accession>A0A380C1T4</accession>
<proteinExistence type="predicted"/>
<dbReference type="Gene3D" id="3.40.30.10">
    <property type="entry name" value="Glutaredoxin"/>
    <property type="match status" value="1"/>
</dbReference>
<dbReference type="EMBL" id="UGYV01000004">
    <property type="protein sequence ID" value="SUJ10234.1"/>
    <property type="molecule type" value="Genomic_DNA"/>
</dbReference>
<feature type="region of interest" description="Disordered" evidence="1">
    <location>
        <begin position="255"/>
        <end position="295"/>
    </location>
</feature>
<feature type="compositionally biased region" description="Polar residues" evidence="1">
    <location>
        <begin position="263"/>
        <end position="278"/>
    </location>
</feature>
<dbReference type="RefSeq" id="WP_115407357.1">
    <property type="nucleotide sequence ID" value="NZ_UGYV01000004.1"/>
</dbReference>
<gene>
    <name evidence="3" type="ORF">NCTC10736_04102</name>
</gene>
<feature type="signal peptide" evidence="2">
    <location>
        <begin position="1"/>
        <end position="20"/>
    </location>
</feature>